<dbReference type="Proteomes" id="UP000001593">
    <property type="component" value="Unassembled WGS sequence"/>
</dbReference>
<feature type="region of interest" description="Disordered" evidence="3">
    <location>
        <begin position="182"/>
        <end position="244"/>
    </location>
</feature>
<feature type="region of interest" description="Disordered" evidence="3">
    <location>
        <begin position="257"/>
        <end position="295"/>
    </location>
</feature>
<sequence length="577" mass="64478">MAAAASSLRPMPLLRRPLPPKQLPTPPKSVSPVPPITCENQESGHRPQSPVTSYSGKVKPKPFSPLRGRKLYHGDVPLPDTSVVQPYKPRGPDGLPARAPRKIREYPPDVLIKDLYERPPPTFTLKNFLQRLPSRSSVFFYSGGVEMPDVTPRKPPRQVSIEMRVPDLGMETNLEAMKDQEVYNKKVNKTQPVTPATSKHTIPSRQIQRPLPPIQPKTMYDTSRDSAEQPGADNTHTPESAKTIQTVAQPTVTELIAPEGPRTQSQAKQDAELRSSLRKQQEIRKNADGSVGAEDYSDQVTPLEAVILNAIVTESAVLNVKAHFLNRLPSLSQLVDTLTHLNASFNDFWVFPPEILELKMLVSLKLRNNPIKAIPNGIGNLSQLKVFEMSFNLLTSLPASLFELKDLELLDLSYNRLSFIPADIGKLRALRELNLEGNQLGAMPISTLFLPLKYFRISNNFIHPLFWRETASNQPQRLLDLCALNVARHDQDIAAMIALPETLKKLLNMPDKCDCCGGAKFGEGLRVIKGLDEVFGVKNLPFLFSSCSQYCRKKFVKNKDGLALWLFRNGITITKNE</sequence>
<evidence type="ECO:0000256" key="2">
    <source>
        <dbReference type="ARBA" id="ARBA00022737"/>
    </source>
</evidence>
<keyword evidence="2" id="KW-0677">Repeat</keyword>
<dbReference type="STRING" id="45351.A7SAC1"/>
<accession>A7SAC1</accession>
<dbReference type="PROSITE" id="PS51450">
    <property type="entry name" value="LRR"/>
    <property type="match status" value="1"/>
</dbReference>
<dbReference type="AlphaFoldDB" id="A7SAC1"/>
<dbReference type="OMA" id="FWRETAS"/>
<name>A7SAC1_NEMVE</name>
<gene>
    <name evidence="4" type="ORF">NEMVEDRAFT_v1g243936</name>
</gene>
<dbReference type="PhylomeDB" id="A7SAC1"/>
<dbReference type="InterPro" id="IPR003591">
    <property type="entry name" value="Leu-rich_rpt_typical-subtyp"/>
</dbReference>
<dbReference type="InterPro" id="IPR050715">
    <property type="entry name" value="LRR-SigEffector_domain"/>
</dbReference>
<feature type="compositionally biased region" description="Polar residues" evidence="3">
    <location>
        <begin position="189"/>
        <end position="201"/>
    </location>
</feature>
<dbReference type="Gene3D" id="3.80.10.10">
    <property type="entry name" value="Ribonuclease Inhibitor"/>
    <property type="match status" value="1"/>
</dbReference>
<dbReference type="Pfam" id="PF13855">
    <property type="entry name" value="LRR_8"/>
    <property type="match status" value="1"/>
</dbReference>
<evidence type="ECO:0000256" key="1">
    <source>
        <dbReference type="ARBA" id="ARBA00022614"/>
    </source>
</evidence>
<evidence type="ECO:0000313" key="4">
    <source>
        <dbReference type="EMBL" id="EDO39345.1"/>
    </source>
</evidence>
<dbReference type="SMART" id="SM00369">
    <property type="entry name" value="LRR_TYP"/>
    <property type="match status" value="4"/>
</dbReference>
<feature type="region of interest" description="Disordered" evidence="3">
    <location>
        <begin position="1"/>
        <end position="100"/>
    </location>
</feature>
<feature type="compositionally biased region" description="Basic and acidic residues" evidence="3">
    <location>
        <begin position="269"/>
        <end position="287"/>
    </location>
</feature>
<evidence type="ECO:0000256" key="3">
    <source>
        <dbReference type="SAM" id="MobiDB-lite"/>
    </source>
</evidence>
<dbReference type="eggNOG" id="KOG0619">
    <property type="taxonomic scope" value="Eukaryota"/>
</dbReference>
<dbReference type="InterPro" id="IPR001611">
    <property type="entry name" value="Leu-rich_rpt"/>
</dbReference>
<organism evidence="4 5">
    <name type="scientific">Nematostella vectensis</name>
    <name type="common">Starlet sea anemone</name>
    <dbReference type="NCBI Taxonomy" id="45351"/>
    <lineage>
        <taxon>Eukaryota</taxon>
        <taxon>Metazoa</taxon>
        <taxon>Cnidaria</taxon>
        <taxon>Anthozoa</taxon>
        <taxon>Hexacorallia</taxon>
        <taxon>Actiniaria</taxon>
        <taxon>Edwardsiidae</taxon>
        <taxon>Nematostella</taxon>
    </lineage>
</organism>
<keyword evidence="5" id="KW-1185">Reference proteome</keyword>
<proteinExistence type="predicted"/>
<evidence type="ECO:0000313" key="5">
    <source>
        <dbReference type="Proteomes" id="UP000001593"/>
    </source>
</evidence>
<dbReference type="EMBL" id="DS469608">
    <property type="protein sequence ID" value="EDO39345.1"/>
    <property type="molecule type" value="Genomic_DNA"/>
</dbReference>
<dbReference type="HOGENOM" id="CLU_029290_0_0_1"/>
<feature type="compositionally biased region" description="Pro residues" evidence="3">
    <location>
        <begin position="17"/>
        <end position="35"/>
    </location>
</feature>
<dbReference type="PANTHER" id="PTHR45752">
    <property type="entry name" value="LEUCINE-RICH REPEAT-CONTAINING"/>
    <property type="match status" value="1"/>
</dbReference>
<dbReference type="SUPFAM" id="SSF52058">
    <property type="entry name" value="L domain-like"/>
    <property type="match status" value="1"/>
</dbReference>
<feature type="compositionally biased region" description="Polar residues" evidence="3">
    <location>
        <begin position="232"/>
        <end position="244"/>
    </location>
</feature>
<dbReference type="InterPro" id="IPR032675">
    <property type="entry name" value="LRR_dom_sf"/>
</dbReference>
<reference evidence="4 5" key="1">
    <citation type="journal article" date="2007" name="Science">
        <title>Sea anemone genome reveals ancestral eumetazoan gene repertoire and genomic organization.</title>
        <authorList>
            <person name="Putnam N.H."/>
            <person name="Srivastava M."/>
            <person name="Hellsten U."/>
            <person name="Dirks B."/>
            <person name="Chapman J."/>
            <person name="Salamov A."/>
            <person name="Terry A."/>
            <person name="Shapiro H."/>
            <person name="Lindquist E."/>
            <person name="Kapitonov V.V."/>
            <person name="Jurka J."/>
            <person name="Genikhovich G."/>
            <person name="Grigoriev I.V."/>
            <person name="Lucas S.M."/>
            <person name="Steele R.E."/>
            <person name="Finnerty J.R."/>
            <person name="Technau U."/>
            <person name="Martindale M.Q."/>
            <person name="Rokhsar D.S."/>
        </authorList>
    </citation>
    <scope>NUCLEOTIDE SEQUENCE [LARGE SCALE GENOMIC DNA]</scope>
    <source>
        <strain evidence="5">CH2 X CH6</strain>
    </source>
</reference>
<dbReference type="PANTHER" id="PTHR45752:SF21">
    <property type="entry name" value="LEUCINE-RICH REPEAT-CONTAINING PROTEIN 63"/>
    <property type="match status" value="1"/>
</dbReference>
<dbReference type="GO" id="GO:0005737">
    <property type="term" value="C:cytoplasm"/>
    <property type="evidence" value="ECO:0000318"/>
    <property type="project" value="GO_Central"/>
</dbReference>
<evidence type="ECO:0008006" key="6">
    <source>
        <dbReference type="Google" id="ProtNLM"/>
    </source>
</evidence>
<protein>
    <recommendedName>
        <fullName evidence="6">Leucine-rich repeat-containing protein 63</fullName>
    </recommendedName>
</protein>
<dbReference type="InParanoid" id="A7SAC1"/>
<keyword evidence="1" id="KW-0433">Leucine-rich repeat</keyword>